<feature type="binding site" evidence="5">
    <location>
        <position position="139"/>
    </location>
    <ligand>
        <name>pyridoxal 5'-phosphate</name>
        <dbReference type="ChEBI" id="CHEBI:597326"/>
    </ligand>
</feature>
<comment type="subunit">
    <text evidence="5">Homodimer.</text>
</comment>
<protein>
    <recommendedName>
        <fullName evidence="5">Acetylornithine aminotransferase</fullName>
        <shortName evidence="5">ACOAT</shortName>
        <ecNumber evidence="5">2.6.1.11</ecNumber>
    </recommendedName>
</protein>
<dbReference type="InterPro" id="IPR004636">
    <property type="entry name" value="AcOrn/SuccOrn_fam"/>
</dbReference>
<dbReference type="Proteomes" id="UP000567099">
    <property type="component" value="Unassembled WGS sequence"/>
</dbReference>
<sequence length="395" mass="42928">MSTLEKEQIISDEKKYVINTYGRVPVVLVKGNGMSVFDTDGKEYLDFLAGIGVNNVGHCHPKVVEAIKNQAETLIHVSNIYYNVPQIELAKKLVKLSGLDKAFFCNSGAEANEAAIKLARKYAKANGKEGEIITMEHAFHGRTLTTITATPKAKYQEGFEPLPTGFKYIPFNDIEALKAGISEKTSAIMIEPVQGEGGIHPADKEYLKAVRKLCDENNIVLIFDEVQCGMGRTGTVFAYEQYGVIPDIVTLAKGLGGGFPIGAMVAKSEIASAFTPGSHGTTFGGNPLACASSAAALDVISELLDNAVEMGEYFKNSLKTLEEKYEFVKEVRSLGLMVGVELTFNGSDIVSKMFEKGFLINCTSDTVLRFLPPLIVEKEHIDAMISALDEVFSEI</sequence>
<keyword evidence="5" id="KW-0055">Arginine biosynthesis</keyword>
<dbReference type="NCBIfam" id="NF002325">
    <property type="entry name" value="PRK01278.1"/>
    <property type="match status" value="1"/>
</dbReference>
<evidence type="ECO:0000313" key="6">
    <source>
        <dbReference type="EMBL" id="AVB77115.1"/>
    </source>
</evidence>
<dbReference type="GO" id="GO:0042802">
    <property type="term" value="F:identical protein binding"/>
    <property type="evidence" value="ECO:0007669"/>
    <property type="project" value="TreeGrafter"/>
</dbReference>
<dbReference type="PANTHER" id="PTHR11986:SF79">
    <property type="entry name" value="ACETYLORNITHINE AMINOTRANSFERASE, MITOCHONDRIAL"/>
    <property type="match status" value="1"/>
</dbReference>
<dbReference type="InterPro" id="IPR049704">
    <property type="entry name" value="Aminotrans_3_PPA_site"/>
</dbReference>
<dbReference type="RefSeq" id="WP_104838471.1">
    <property type="nucleotide sequence ID" value="NZ_CP026606.1"/>
</dbReference>
<dbReference type="Proteomes" id="UP000239462">
    <property type="component" value="Chromosome"/>
</dbReference>
<feature type="binding site" evidence="5">
    <location>
        <begin position="108"/>
        <end position="109"/>
    </location>
    <ligand>
        <name>pyridoxal 5'-phosphate</name>
        <dbReference type="ChEBI" id="CHEBI:597326"/>
    </ligand>
</feature>
<dbReference type="InterPro" id="IPR005814">
    <property type="entry name" value="Aminotrans_3"/>
</dbReference>
<dbReference type="KEGG" id="mmad:MMJJ_17440"/>
<dbReference type="NCBIfam" id="NF002874">
    <property type="entry name" value="PRK03244.1"/>
    <property type="match status" value="1"/>
</dbReference>
<keyword evidence="2 5" id="KW-0028">Amino-acid biosynthesis</keyword>
<evidence type="ECO:0000313" key="8">
    <source>
        <dbReference type="EMBL" id="MBB6496367.1"/>
    </source>
</evidence>
<dbReference type="HAMAP" id="MF_01107">
    <property type="entry name" value="ArgD_aminotrans_3"/>
    <property type="match status" value="1"/>
</dbReference>
<comment type="pathway">
    <text evidence="5">Amino-acid biosynthesis; L-arginine biosynthesis; N(2)-acetyl-L-ornithine from L-glutamate: step 4/4.</text>
</comment>
<dbReference type="GeneID" id="36102827"/>
<accession>A0A2L1CCM2</accession>
<evidence type="ECO:0000256" key="4">
    <source>
        <dbReference type="ARBA" id="ARBA00022898"/>
    </source>
</evidence>
<evidence type="ECO:0000256" key="3">
    <source>
        <dbReference type="ARBA" id="ARBA00022679"/>
    </source>
</evidence>
<feature type="binding site" evidence="5">
    <location>
        <position position="281"/>
    </location>
    <ligand>
        <name>N(2)-acetyl-L-ornithine</name>
        <dbReference type="ChEBI" id="CHEBI:57805"/>
    </ligand>
</feature>
<evidence type="ECO:0000256" key="1">
    <source>
        <dbReference type="ARBA" id="ARBA00022576"/>
    </source>
</evidence>
<evidence type="ECO:0000256" key="5">
    <source>
        <dbReference type="HAMAP-Rule" id="MF_01107"/>
    </source>
</evidence>
<comment type="cofactor">
    <cofactor evidence="5">
        <name>pyridoxal 5'-phosphate</name>
        <dbReference type="ChEBI" id="CHEBI:597326"/>
    </cofactor>
    <text evidence="5">Binds 1 pyridoxal phosphate per subunit.</text>
</comment>
<dbReference type="Proteomes" id="UP000590564">
    <property type="component" value="Unassembled WGS sequence"/>
</dbReference>
<dbReference type="GO" id="GO:0005737">
    <property type="term" value="C:cytoplasm"/>
    <property type="evidence" value="ECO:0007669"/>
    <property type="project" value="UniProtKB-SubCell"/>
</dbReference>
<dbReference type="GO" id="GO:0030170">
    <property type="term" value="F:pyridoxal phosphate binding"/>
    <property type="evidence" value="ECO:0007669"/>
    <property type="project" value="InterPro"/>
</dbReference>
<dbReference type="Gene3D" id="3.90.1150.10">
    <property type="entry name" value="Aspartate Aminotransferase, domain 1"/>
    <property type="match status" value="1"/>
</dbReference>
<comment type="subcellular location">
    <subcellularLocation>
        <location evidence="5">Cytoplasm</location>
    </subcellularLocation>
</comment>
<gene>
    <name evidence="5 6" type="primary">argD</name>
    <name evidence="7" type="ORF">HNP94_000627</name>
    <name evidence="8" type="ORF">HNP96_000388</name>
    <name evidence="6" type="ORF">MMJJ_17440</name>
</gene>
<dbReference type="Pfam" id="PF00202">
    <property type="entry name" value="Aminotran_3"/>
    <property type="match status" value="1"/>
</dbReference>
<dbReference type="GO" id="GO:0003992">
    <property type="term" value="F:N2-acetyl-L-ornithine:2-oxoglutarate 5-aminotransferase activity"/>
    <property type="evidence" value="ECO:0007669"/>
    <property type="project" value="UniProtKB-UniRule"/>
</dbReference>
<dbReference type="PIRSF" id="PIRSF000521">
    <property type="entry name" value="Transaminase_4ab_Lys_Orn"/>
    <property type="match status" value="1"/>
</dbReference>
<dbReference type="InterPro" id="IPR050103">
    <property type="entry name" value="Class-III_PLP-dep_AT"/>
</dbReference>
<feature type="modified residue" description="N6-(pyridoxal phosphate)lysine" evidence="5">
    <location>
        <position position="253"/>
    </location>
</feature>
<dbReference type="EC" id="2.6.1.11" evidence="5"/>
<dbReference type="InterPro" id="IPR015421">
    <property type="entry name" value="PyrdxlP-dep_Trfase_major"/>
</dbReference>
<evidence type="ECO:0000256" key="2">
    <source>
        <dbReference type="ARBA" id="ARBA00022605"/>
    </source>
</evidence>
<dbReference type="EMBL" id="JACHED010000001">
    <property type="protein sequence ID" value="MBB6496367.1"/>
    <property type="molecule type" value="Genomic_DNA"/>
</dbReference>
<feature type="binding site" evidence="5">
    <location>
        <begin position="224"/>
        <end position="227"/>
    </location>
    <ligand>
        <name>pyridoxal 5'-phosphate</name>
        <dbReference type="ChEBI" id="CHEBI:597326"/>
    </ligand>
</feature>
<feature type="binding site" evidence="5">
    <location>
        <position position="282"/>
    </location>
    <ligand>
        <name>pyridoxal 5'-phosphate</name>
        <dbReference type="ChEBI" id="CHEBI:597326"/>
    </ligand>
</feature>
<comment type="similarity">
    <text evidence="5">Belongs to the class-III pyridoxal-phosphate-dependent aminotransferase family. ArgD subfamily.</text>
</comment>
<dbReference type="InterPro" id="IPR015424">
    <property type="entry name" value="PyrdxlP-dep_Trfase"/>
</dbReference>
<dbReference type="AlphaFoldDB" id="A0A2L1CCM2"/>
<dbReference type="UniPathway" id="UPA00068">
    <property type="reaction ID" value="UER00109"/>
</dbReference>
<reference evidence="9" key="1">
    <citation type="journal article" date="2018" name="Genome Announc.">
        <title>Complete Genome Sequence of the Methanococcus maripaludis Type Strain JJ (DSM 2067), a Model for Selenoprotein Synthesis in Archaea.</title>
        <authorList>
            <person name="Poehlein A."/>
            <person name="Heym D."/>
            <person name="Quitzke V."/>
            <person name="Fersch J."/>
            <person name="Daniel R."/>
            <person name="Rother M."/>
        </authorList>
    </citation>
    <scope>NUCLEOTIDE SEQUENCE [LARGE SCALE GENOMIC DNA]</scope>
    <source>
        <strain evidence="9">DSM 2067</strain>
    </source>
</reference>
<dbReference type="PANTHER" id="PTHR11986">
    <property type="entry name" value="AMINOTRANSFERASE CLASS III"/>
    <property type="match status" value="1"/>
</dbReference>
<evidence type="ECO:0000313" key="10">
    <source>
        <dbReference type="Proteomes" id="UP000567099"/>
    </source>
</evidence>
<reference evidence="6" key="2">
    <citation type="submission" date="2018-02" db="EMBL/GenBank/DDBJ databases">
        <title>Complete genome sequence of the Methanococcus maripaludis type strain JJ (DSM 2067), a model for selenoprotein synthesis in Archaea.</title>
        <authorList>
            <person name="Poehlein A."/>
            <person name="Heym D."/>
            <person name="Quitzke V."/>
            <person name="Fersch J."/>
            <person name="Daniel R."/>
            <person name="Rother M."/>
        </authorList>
    </citation>
    <scope>NUCLEOTIDE SEQUENCE [LARGE SCALE GENOMIC DNA]</scope>
    <source>
        <strain evidence="6">DSM 2067</strain>
    </source>
</reference>
<keyword evidence="5" id="KW-0963">Cytoplasm</keyword>
<comment type="miscellaneous">
    <text evidence="5">May also have succinyldiaminopimelate aminotransferase activity, thus carrying out the corresponding step in lysine biosynthesis.</text>
</comment>
<dbReference type="CDD" id="cd00610">
    <property type="entry name" value="OAT_like"/>
    <property type="match status" value="1"/>
</dbReference>
<evidence type="ECO:0000313" key="11">
    <source>
        <dbReference type="Proteomes" id="UP000590564"/>
    </source>
</evidence>
<dbReference type="NCBIfam" id="TIGR00707">
    <property type="entry name" value="argD"/>
    <property type="match status" value="1"/>
</dbReference>
<comment type="catalytic activity">
    <reaction evidence="5">
        <text>N(2)-acetyl-L-ornithine + 2-oxoglutarate = N-acetyl-L-glutamate 5-semialdehyde + L-glutamate</text>
        <dbReference type="Rhea" id="RHEA:18049"/>
        <dbReference type="ChEBI" id="CHEBI:16810"/>
        <dbReference type="ChEBI" id="CHEBI:29123"/>
        <dbReference type="ChEBI" id="CHEBI:29985"/>
        <dbReference type="ChEBI" id="CHEBI:57805"/>
        <dbReference type="EC" id="2.6.1.11"/>
    </reaction>
</comment>
<keyword evidence="3 5" id="KW-0808">Transferase</keyword>
<dbReference type="GO" id="GO:0006526">
    <property type="term" value="P:L-arginine biosynthetic process"/>
    <property type="evidence" value="ECO:0007669"/>
    <property type="project" value="UniProtKB-UniRule"/>
</dbReference>
<dbReference type="SUPFAM" id="SSF53383">
    <property type="entry name" value="PLP-dependent transferases"/>
    <property type="match status" value="1"/>
</dbReference>
<dbReference type="EMBL" id="CP026606">
    <property type="protein sequence ID" value="AVB77115.1"/>
    <property type="molecule type" value="Genomic_DNA"/>
</dbReference>
<dbReference type="PROSITE" id="PS00600">
    <property type="entry name" value="AA_TRANSFER_CLASS_3"/>
    <property type="match status" value="1"/>
</dbReference>
<organism evidence="6 9">
    <name type="scientific">Methanococcus maripaludis</name>
    <name type="common">Methanococcus deltae</name>
    <dbReference type="NCBI Taxonomy" id="39152"/>
    <lineage>
        <taxon>Archaea</taxon>
        <taxon>Methanobacteriati</taxon>
        <taxon>Methanobacteriota</taxon>
        <taxon>Methanomada group</taxon>
        <taxon>Methanococci</taxon>
        <taxon>Methanococcales</taxon>
        <taxon>Methanococcaceae</taxon>
        <taxon>Methanococcus</taxon>
    </lineage>
</organism>
<dbReference type="InterPro" id="IPR015422">
    <property type="entry name" value="PyrdxlP-dep_Trfase_small"/>
</dbReference>
<evidence type="ECO:0000313" key="7">
    <source>
        <dbReference type="EMBL" id="MBA2863627.1"/>
    </source>
</evidence>
<proteinExistence type="inferred from homology"/>
<dbReference type="EMBL" id="JACDUO010000001">
    <property type="protein sequence ID" value="MBA2863627.1"/>
    <property type="molecule type" value="Genomic_DNA"/>
</dbReference>
<dbReference type="Gene3D" id="3.40.640.10">
    <property type="entry name" value="Type I PLP-dependent aspartate aminotransferase-like (Major domain)"/>
    <property type="match status" value="1"/>
</dbReference>
<reference evidence="8 11" key="3">
    <citation type="submission" date="2020-08" db="EMBL/GenBank/DDBJ databases">
        <title>Genomic Encyclopedia of Type Strains, Phase IV (KMG-V): Genome sequencing to study the core and pangenomes of soil and plant-associated prokaryotes.</title>
        <authorList>
            <person name="Whitman W."/>
        </authorList>
    </citation>
    <scope>NUCLEOTIDE SEQUENCE [LARGE SCALE GENOMIC DNA]</scope>
    <source>
        <strain evidence="7 10">C13</strain>
        <strain evidence="8 11">D1</strain>
    </source>
</reference>
<dbReference type="FunFam" id="3.40.640.10:FF:000004">
    <property type="entry name" value="Acetylornithine aminotransferase"/>
    <property type="match status" value="1"/>
</dbReference>
<feature type="binding site" evidence="5">
    <location>
        <position position="142"/>
    </location>
    <ligand>
        <name>N(2)-acetyl-L-ornithine</name>
        <dbReference type="ChEBI" id="CHEBI:57805"/>
    </ligand>
</feature>
<name>A0A2L1CCM2_METMI</name>
<keyword evidence="1 5" id="KW-0032">Aminotransferase</keyword>
<keyword evidence="4 5" id="KW-0663">Pyridoxal phosphate</keyword>
<evidence type="ECO:0000313" key="9">
    <source>
        <dbReference type="Proteomes" id="UP000239462"/>
    </source>
</evidence>